<comment type="similarity">
    <text evidence="1">Belongs to the cullin family.</text>
</comment>
<feature type="domain" description="Cullin N-terminal" evidence="2">
    <location>
        <begin position="61"/>
        <end position="199"/>
    </location>
</feature>
<protein>
    <recommendedName>
        <fullName evidence="2">Cullin N-terminal domain-containing protein</fullName>
    </recommendedName>
</protein>
<comment type="caution">
    <text evidence="3">The sequence shown here is derived from an EMBL/GenBank/DDBJ whole genome shotgun (WGS) entry which is preliminary data.</text>
</comment>
<dbReference type="Pfam" id="PF00888">
    <property type="entry name" value="Cullin"/>
    <property type="match status" value="1"/>
</dbReference>
<evidence type="ECO:0000259" key="2">
    <source>
        <dbReference type="Pfam" id="PF00888"/>
    </source>
</evidence>
<dbReference type="InterPro" id="IPR016159">
    <property type="entry name" value="Cullin_repeat-like_dom_sf"/>
</dbReference>
<keyword evidence="4" id="KW-1185">Reference proteome</keyword>
<sequence>MSLNPEQQTTAEDQPAMETTLVPSIQETRADPASTLAWIQTRIHNIYSATKHLEPDSQSITISASAYAELYGAATNYCAVTKAKPHKGGLMGEDLYYSIEREIRAYCSDIRQAIFTKWIQDMHRDVAERLLKMYMLQWDRFTKLAKLVSNLCRSLERHWIRREISEKKRDRYKIEDLHRKVWKEEILQVKQDEPLSRELQALRGAAIMLRDKAGEMTAEEMDLVQSVASALSSTDLSLDVRLEATS</sequence>
<reference evidence="3 4" key="1">
    <citation type="submission" date="2023-11" db="EMBL/GenBank/DDBJ databases">
        <title>Draft genome sequence and annotation of the polyextremotolerant black yeast-like fungus Aureobasidium pullulans NRRL 62042.</title>
        <authorList>
            <person name="Dielentheis-Frenken M.R.E."/>
            <person name="Wibberg D."/>
            <person name="Blank L.M."/>
            <person name="Tiso T."/>
        </authorList>
    </citation>
    <scope>NUCLEOTIDE SEQUENCE [LARGE SCALE GENOMIC DNA]</scope>
    <source>
        <strain evidence="3 4">NRRL 62042</strain>
    </source>
</reference>
<dbReference type="EMBL" id="JASGXD010000004">
    <property type="protein sequence ID" value="KAK6006163.1"/>
    <property type="molecule type" value="Genomic_DNA"/>
</dbReference>
<proteinExistence type="inferred from homology"/>
<dbReference type="InterPro" id="IPR001373">
    <property type="entry name" value="Cullin_N"/>
</dbReference>
<dbReference type="Proteomes" id="UP001341245">
    <property type="component" value="Unassembled WGS sequence"/>
</dbReference>
<accession>A0ABR0TP09</accession>
<organism evidence="3 4">
    <name type="scientific">Aureobasidium pullulans</name>
    <name type="common">Black yeast</name>
    <name type="synonym">Pullularia pullulans</name>
    <dbReference type="NCBI Taxonomy" id="5580"/>
    <lineage>
        <taxon>Eukaryota</taxon>
        <taxon>Fungi</taxon>
        <taxon>Dikarya</taxon>
        <taxon>Ascomycota</taxon>
        <taxon>Pezizomycotina</taxon>
        <taxon>Dothideomycetes</taxon>
        <taxon>Dothideomycetidae</taxon>
        <taxon>Dothideales</taxon>
        <taxon>Saccotheciaceae</taxon>
        <taxon>Aureobasidium</taxon>
    </lineage>
</organism>
<evidence type="ECO:0000313" key="4">
    <source>
        <dbReference type="Proteomes" id="UP001341245"/>
    </source>
</evidence>
<gene>
    <name evidence="3" type="ORF">QM012_006573</name>
</gene>
<evidence type="ECO:0000256" key="1">
    <source>
        <dbReference type="ARBA" id="ARBA00006019"/>
    </source>
</evidence>
<dbReference type="SUPFAM" id="SSF74788">
    <property type="entry name" value="Cullin repeat-like"/>
    <property type="match status" value="1"/>
</dbReference>
<evidence type="ECO:0000313" key="3">
    <source>
        <dbReference type="EMBL" id="KAK6006163.1"/>
    </source>
</evidence>
<dbReference type="Gene3D" id="1.20.1310.10">
    <property type="entry name" value="Cullin Repeats"/>
    <property type="match status" value="1"/>
</dbReference>
<name>A0ABR0TP09_AURPU</name>